<dbReference type="Proteomes" id="UP000246114">
    <property type="component" value="Unassembled WGS sequence"/>
</dbReference>
<organism evidence="7 8">
    <name type="scientific">Clostridium cadaveris</name>
    <dbReference type="NCBI Taxonomy" id="1529"/>
    <lineage>
        <taxon>Bacteria</taxon>
        <taxon>Bacillati</taxon>
        <taxon>Bacillota</taxon>
        <taxon>Clostridia</taxon>
        <taxon>Eubacteriales</taxon>
        <taxon>Clostridiaceae</taxon>
        <taxon>Clostridium</taxon>
    </lineage>
</organism>
<dbReference type="GO" id="GO:0015209">
    <property type="term" value="F:cytosine transmembrane transporter activity"/>
    <property type="evidence" value="ECO:0007669"/>
    <property type="project" value="InterPro"/>
</dbReference>
<dbReference type="AlphaFoldDB" id="A0A316M135"/>
<feature type="transmembrane region" description="Helical" evidence="6">
    <location>
        <begin position="173"/>
        <end position="194"/>
    </location>
</feature>
<feature type="transmembrane region" description="Helical" evidence="6">
    <location>
        <begin position="237"/>
        <end position="264"/>
    </location>
</feature>
<gene>
    <name evidence="7" type="primary">cytX</name>
    <name evidence="7" type="ORF">DBY38_11945</name>
</gene>
<dbReference type="NCBIfam" id="TIGR02358">
    <property type="entry name" value="thia_cytX"/>
    <property type="match status" value="1"/>
</dbReference>
<keyword evidence="3 6" id="KW-0812">Transmembrane</keyword>
<evidence type="ECO:0000256" key="5">
    <source>
        <dbReference type="ARBA" id="ARBA00023136"/>
    </source>
</evidence>
<sequence length="388" mass="41485">MEKSKTSTLSNALIWFGAAVSIAEILTGTLIAPLGFSKGLAAIIIGHVIGCVLLYFTGIIGAKTEKSSMETVKISFGQKGSLLFSTLNVLQLVGWTAVMIVSGAAAASSVYNIGGDWVWSIAIGALIALWVIIGLKNLGKLNMIAMGGLFILTIVLSTVIFKGNAAVVLEQGISFGAAVELSVAMPLSWLPLISDYTREAAKPKQATFVSSIAYFVVSCWMYVIGMGAAIFTGESDIAKIMMSAGLGIIALIIIIFSTVTTTFLDVYSAGVSSESISKKLKEKPFAIAVCIIGTLLAIFTPITQYENFLYLIGSVFAPMIAILITDFFVIKGDHTDENINIRNLVLWAIGFVVYRIFMTIDTPLGNTLPVMVIISILCIITNKIFKDK</sequence>
<keyword evidence="4 6" id="KW-1133">Transmembrane helix</keyword>
<feature type="transmembrane region" description="Helical" evidence="6">
    <location>
        <begin position="308"/>
        <end position="329"/>
    </location>
</feature>
<dbReference type="GO" id="GO:0005886">
    <property type="term" value="C:plasma membrane"/>
    <property type="evidence" value="ECO:0007669"/>
    <property type="project" value="TreeGrafter"/>
</dbReference>
<reference evidence="7 8" key="1">
    <citation type="submission" date="2018-03" db="EMBL/GenBank/DDBJ databases">
        <title>The uncultured portion of the human microbiome is neutrally assembled.</title>
        <authorList>
            <person name="Jeraldo P."/>
            <person name="Boardman L."/>
            <person name="White B.A."/>
            <person name="Nelson H."/>
            <person name="Goldenfeld N."/>
            <person name="Chia N."/>
        </authorList>
    </citation>
    <scope>NUCLEOTIDE SEQUENCE [LARGE SCALE GENOMIC DNA]</scope>
    <source>
        <strain evidence="7">CIM:MAG 903</strain>
    </source>
</reference>
<dbReference type="EMBL" id="QAMZ01000051">
    <property type="protein sequence ID" value="PWL52277.1"/>
    <property type="molecule type" value="Genomic_DNA"/>
</dbReference>
<feature type="transmembrane region" description="Helical" evidence="6">
    <location>
        <begin position="12"/>
        <end position="34"/>
    </location>
</feature>
<dbReference type="PANTHER" id="PTHR30569:SF0">
    <property type="entry name" value="CYTOSINE PERMEASE"/>
    <property type="match status" value="1"/>
</dbReference>
<dbReference type="InterPro" id="IPR001248">
    <property type="entry name" value="Pur-cyt_permease"/>
</dbReference>
<evidence type="ECO:0000313" key="8">
    <source>
        <dbReference type="Proteomes" id="UP000246114"/>
    </source>
</evidence>
<dbReference type="InterPro" id="IPR012732">
    <property type="entry name" value="Thia_CytX"/>
</dbReference>
<name>A0A316M135_9CLOT</name>
<feature type="transmembrane region" description="Helical" evidence="6">
    <location>
        <begin position="117"/>
        <end position="135"/>
    </location>
</feature>
<evidence type="ECO:0000256" key="6">
    <source>
        <dbReference type="SAM" id="Phobius"/>
    </source>
</evidence>
<dbReference type="PANTHER" id="PTHR30569">
    <property type="entry name" value="CYTOSINE TRANSPORTER CODB"/>
    <property type="match status" value="1"/>
</dbReference>
<feature type="transmembrane region" description="Helical" evidence="6">
    <location>
        <begin position="82"/>
        <end position="105"/>
    </location>
</feature>
<feature type="transmembrane region" description="Helical" evidence="6">
    <location>
        <begin position="285"/>
        <end position="302"/>
    </location>
</feature>
<evidence type="ECO:0000256" key="3">
    <source>
        <dbReference type="ARBA" id="ARBA00022692"/>
    </source>
</evidence>
<evidence type="ECO:0000256" key="1">
    <source>
        <dbReference type="ARBA" id="ARBA00004141"/>
    </source>
</evidence>
<proteinExistence type="inferred from homology"/>
<feature type="transmembrane region" description="Helical" evidence="6">
    <location>
        <begin position="341"/>
        <end position="360"/>
    </location>
</feature>
<keyword evidence="5 6" id="KW-0472">Membrane</keyword>
<protein>
    <submittedName>
        <fullName evidence="7">Putative hydroxymethylpyrimidine transporter CytX</fullName>
    </submittedName>
</protein>
<dbReference type="Pfam" id="PF02133">
    <property type="entry name" value="Transp_cyt_pur"/>
    <property type="match status" value="1"/>
</dbReference>
<feature type="transmembrane region" description="Helical" evidence="6">
    <location>
        <begin position="40"/>
        <end position="62"/>
    </location>
</feature>
<feature type="transmembrane region" description="Helical" evidence="6">
    <location>
        <begin position="142"/>
        <end position="161"/>
    </location>
</feature>
<evidence type="ECO:0000256" key="4">
    <source>
        <dbReference type="ARBA" id="ARBA00022989"/>
    </source>
</evidence>
<feature type="transmembrane region" description="Helical" evidence="6">
    <location>
        <begin position="366"/>
        <end position="385"/>
    </location>
</feature>
<comment type="caution">
    <text evidence="7">The sequence shown here is derived from an EMBL/GenBank/DDBJ whole genome shotgun (WGS) entry which is preliminary data.</text>
</comment>
<comment type="subcellular location">
    <subcellularLocation>
        <location evidence="1">Membrane</location>
        <topology evidence="1">Multi-pass membrane protein</topology>
    </subcellularLocation>
</comment>
<evidence type="ECO:0000256" key="2">
    <source>
        <dbReference type="ARBA" id="ARBA00008974"/>
    </source>
</evidence>
<feature type="transmembrane region" description="Helical" evidence="6">
    <location>
        <begin position="206"/>
        <end position="231"/>
    </location>
</feature>
<accession>A0A316M135</accession>
<dbReference type="InterPro" id="IPR030191">
    <property type="entry name" value="CodB"/>
</dbReference>
<evidence type="ECO:0000313" key="7">
    <source>
        <dbReference type="EMBL" id="PWL52277.1"/>
    </source>
</evidence>
<comment type="similarity">
    <text evidence="2">Belongs to the purine-cytosine permease (2.A.39) family.</text>
</comment>
<dbReference type="Gene3D" id="1.10.4160.10">
    <property type="entry name" value="Hydantoin permease"/>
    <property type="match status" value="1"/>
</dbReference>